<dbReference type="Gene3D" id="3.40.50.450">
    <property type="match status" value="1"/>
</dbReference>
<dbReference type="Pfam" id="PF05014">
    <property type="entry name" value="Nuc_deoxyrib_tr"/>
    <property type="match status" value="1"/>
</dbReference>
<dbReference type="GO" id="GO:0016740">
    <property type="term" value="F:transferase activity"/>
    <property type="evidence" value="ECO:0007669"/>
    <property type="project" value="UniProtKB-KW"/>
</dbReference>
<dbReference type="AlphaFoldDB" id="A0A4R3VAN8"/>
<protein>
    <submittedName>
        <fullName evidence="1">Nucleoside 2-deoxyribosyltransferase</fullName>
    </submittedName>
</protein>
<dbReference type="PANTHER" id="PTHR15364:SF0">
    <property type="entry name" value="2'-DEOXYNUCLEOSIDE 5'-PHOSPHATE N-HYDROLASE 1"/>
    <property type="match status" value="1"/>
</dbReference>
<evidence type="ECO:0000313" key="1">
    <source>
        <dbReference type="EMBL" id="TCV00608.1"/>
    </source>
</evidence>
<dbReference type="GO" id="GO:0009159">
    <property type="term" value="P:deoxyribonucleoside monophosphate catabolic process"/>
    <property type="evidence" value="ECO:0007669"/>
    <property type="project" value="TreeGrafter"/>
</dbReference>
<evidence type="ECO:0000313" key="2">
    <source>
        <dbReference type="Proteomes" id="UP000294692"/>
    </source>
</evidence>
<dbReference type="Proteomes" id="UP000294692">
    <property type="component" value="Unassembled WGS sequence"/>
</dbReference>
<dbReference type="PANTHER" id="PTHR15364">
    <property type="entry name" value="2'-DEOXYNUCLEOSIDE 5'-PHOSPHATE N-HYDROLASE 1"/>
    <property type="match status" value="1"/>
</dbReference>
<dbReference type="InterPro" id="IPR007710">
    <property type="entry name" value="Nucleoside_deoxyribTrfase"/>
</dbReference>
<accession>A0A4R3VAN8</accession>
<organism evidence="1 2">
    <name type="scientific">Paracandidimonas soli</name>
    <dbReference type="NCBI Taxonomy" id="1917182"/>
    <lineage>
        <taxon>Bacteria</taxon>
        <taxon>Pseudomonadati</taxon>
        <taxon>Pseudomonadota</taxon>
        <taxon>Betaproteobacteria</taxon>
        <taxon>Burkholderiales</taxon>
        <taxon>Alcaligenaceae</taxon>
        <taxon>Paracandidimonas</taxon>
    </lineage>
</organism>
<keyword evidence="1" id="KW-0808">Transferase</keyword>
<gene>
    <name evidence="1" type="ORF">EV686_103189</name>
</gene>
<proteinExistence type="predicted"/>
<sequence length="167" mass="18067">MRIYLAGFDVFRPDATAHGDHLKQLCASFGHEGLFPLDNAAPSHLSGAALAQWICRANLQLIDNCDLVMANANHFRGHEPDSGTVFEMGYAHAKGKPVWAYTDQDRDLLAQTGARWHAQESRHVDSQGYTVEDFGLPLNLMLACTARIVTGDACACLKAIADGAAAD</sequence>
<comment type="caution">
    <text evidence="1">The sequence shown here is derived from an EMBL/GenBank/DDBJ whole genome shotgun (WGS) entry which is preliminary data.</text>
</comment>
<dbReference type="EMBL" id="SMBX01000003">
    <property type="protein sequence ID" value="TCV00608.1"/>
    <property type="molecule type" value="Genomic_DNA"/>
</dbReference>
<keyword evidence="2" id="KW-1185">Reference proteome</keyword>
<dbReference type="GO" id="GO:0070694">
    <property type="term" value="F:5-hydroxymethyl-dUMP N-hydrolase activity"/>
    <property type="evidence" value="ECO:0007669"/>
    <property type="project" value="TreeGrafter"/>
</dbReference>
<name>A0A4R3VAN8_9BURK</name>
<dbReference type="SUPFAM" id="SSF52309">
    <property type="entry name" value="N-(deoxy)ribosyltransferase-like"/>
    <property type="match status" value="1"/>
</dbReference>
<dbReference type="InterPro" id="IPR051239">
    <property type="entry name" value="2'-dNMP_N-hydrolase"/>
</dbReference>
<reference evidence="1 2" key="1">
    <citation type="submission" date="2019-03" db="EMBL/GenBank/DDBJ databases">
        <title>Genomic Encyclopedia of Type Strains, Phase IV (KMG-IV): sequencing the most valuable type-strain genomes for metagenomic binning, comparative biology and taxonomic classification.</title>
        <authorList>
            <person name="Goeker M."/>
        </authorList>
    </citation>
    <scope>NUCLEOTIDE SEQUENCE [LARGE SCALE GENOMIC DNA]</scope>
    <source>
        <strain evidence="1 2">DSM 100048</strain>
    </source>
</reference>